<evidence type="ECO:0000256" key="6">
    <source>
        <dbReference type="ARBA" id="ARBA00023014"/>
    </source>
</evidence>
<dbReference type="Gene3D" id="3.20.20.70">
    <property type="entry name" value="Aldolase class I"/>
    <property type="match status" value="1"/>
</dbReference>
<comment type="cofactor">
    <cofactor evidence="1">
        <name>[4Fe-4S] cluster</name>
        <dbReference type="ChEBI" id="CHEBI:49883"/>
    </cofactor>
</comment>
<dbReference type="SFLD" id="SFLDF00299">
    <property type="entry name" value="anaerobic_ribonucleoside-triph"/>
    <property type="match status" value="1"/>
</dbReference>
<dbReference type="InterPro" id="IPR058240">
    <property type="entry name" value="rSAM_sf"/>
</dbReference>
<dbReference type="AlphaFoldDB" id="A0A1T4Q7Y4"/>
<dbReference type="GO" id="GO:0043365">
    <property type="term" value="F:[formate-C-acetyltransferase]-activating enzyme activity"/>
    <property type="evidence" value="ECO:0007669"/>
    <property type="project" value="InterPro"/>
</dbReference>
<keyword evidence="4" id="KW-0479">Metal-binding</keyword>
<comment type="function">
    <text evidence="7">Activation of anaerobic ribonucleoside-triphosphate reductase under anaerobic conditions by generation of an organic free radical, using S-adenosylmethionine and reduced flavodoxin as cosubstrates to produce 5'-deoxy-adenosine.</text>
</comment>
<name>A0A1T4Q7Y4_9FIRM</name>
<dbReference type="NCBIfam" id="TIGR02491">
    <property type="entry name" value="NrdG"/>
    <property type="match status" value="1"/>
</dbReference>
<dbReference type="PANTHER" id="PTHR30352">
    <property type="entry name" value="PYRUVATE FORMATE-LYASE-ACTIVATING ENZYME"/>
    <property type="match status" value="1"/>
</dbReference>
<evidence type="ECO:0000256" key="2">
    <source>
        <dbReference type="ARBA" id="ARBA00022485"/>
    </source>
</evidence>
<dbReference type="EC" id="1.97.1.-" evidence="7"/>
<gene>
    <name evidence="8" type="ORF">SAMN02745885_01565</name>
</gene>
<dbReference type="GO" id="GO:0051539">
    <property type="term" value="F:4 iron, 4 sulfur cluster binding"/>
    <property type="evidence" value="ECO:0007669"/>
    <property type="project" value="UniProtKB-KW"/>
</dbReference>
<evidence type="ECO:0000256" key="3">
    <source>
        <dbReference type="ARBA" id="ARBA00022691"/>
    </source>
</evidence>
<sequence length="171" mass="18931">MIRLAGITTESVVDGPGLRTVIWTQGCPHRCPGCHNPDTHDPEGGELWTFEQVFAELEGDKLATGITLSGGEPFFQPEACLVIARWAREKGKNLWVFTGYTWEQLMRMSESNPVIGELLQLTDVLVDGPYLKEQRALWLPFRGSTNQRLIDVPASLASGSVCIIDDNQFGV</sequence>
<keyword evidence="5" id="KW-0408">Iron</keyword>
<comment type="similarity">
    <text evidence="7">Belongs to the organic radical-activating enzymes family.</text>
</comment>
<dbReference type="SUPFAM" id="SSF102114">
    <property type="entry name" value="Radical SAM enzymes"/>
    <property type="match status" value="1"/>
</dbReference>
<evidence type="ECO:0000313" key="9">
    <source>
        <dbReference type="Proteomes" id="UP000189933"/>
    </source>
</evidence>
<dbReference type="Pfam" id="PF13353">
    <property type="entry name" value="Fer4_12"/>
    <property type="match status" value="1"/>
</dbReference>
<dbReference type="SFLD" id="SFLDG01066">
    <property type="entry name" value="organic_radical-activating_enz"/>
    <property type="match status" value="1"/>
</dbReference>
<keyword evidence="7" id="KW-0560">Oxidoreductase</keyword>
<dbReference type="Proteomes" id="UP000189933">
    <property type="component" value="Unassembled WGS sequence"/>
</dbReference>
<dbReference type="InterPro" id="IPR012837">
    <property type="entry name" value="NrdG"/>
</dbReference>
<dbReference type="PANTHER" id="PTHR30352:SF2">
    <property type="entry name" value="ANAEROBIC RIBONUCLEOSIDE-TRIPHOSPHATE REDUCTASE-ACTIVATING PROTEIN"/>
    <property type="match status" value="1"/>
</dbReference>
<dbReference type="OrthoDB" id="9782387at2"/>
<keyword evidence="9" id="KW-1185">Reference proteome</keyword>
<dbReference type="EMBL" id="FUXM01000017">
    <property type="protein sequence ID" value="SJZ99839.1"/>
    <property type="molecule type" value="Genomic_DNA"/>
</dbReference>
<dbReference type="InterPro" id="IPR034457">
    <property type="entry name" value="Organic_radical-activating"/>
</dbReference>
<dbReference type="SFLD" id="SFLDG01063">
    <property type="entry name" value="activating_enzymes__group_1"/>
    <property type="match status" value="1"/>
</dbReference>
<dbReference type="InterPro" id="IPR007197">
    <property type="entry name" value="rSAM"/>
</dbReference>
<dbReference type="RefSeq" id="WP_078665625.1">
    <property type="nucleotide sequence ID" value="NZ_FUXM01000017.1"/>
</dbReference>
<dbReference type="CDD" id="cd01335">
    <property type="entry name" value="Radical_SAM"/>
    <property type="match status" value="1"/>
</dbReference>
<keyword evidence="2" id="KW-0004">4Fe-4S</keyword>
<dbReference type="InterPro" id="IPR013785">
    <property type="entry name" value="Aldolase_TIM"/>
</dbReference>
<keyword evidence="3" id="KW-0949">S-adenosyl-L-methionine</keyword>
<dbReference type="PIRSF" id="PIRSF000368">
    <property type="entry name" value="NrdG"/>
    <property type="match status" value="1"/>
</dbReference>
<dbReference type="SFLD" id="SFLDS00029">
    <property type="entry name" value="Radical_SAM"/>
    <property type="match status" value="1"/>
</dbReference>
<dbReference type="GO" id="GO:0046872">
    <property type="term" value="F:metal ion binding"/>
    <property type="evidence" value="ECO:0007669"/>
    <property type="project" value="UniProtKB-KW"/>
</dbReference>
<evidence type="ECO:0000256" key="7">
    <source>
        <dbReference type="PIRNR" id="PIRNR000368"/>
    </source>
</evidence>
<dbReference type="GO" id="GO:0004748">
    <property type="term" value="F:ribonucleoside-diphosphate reductase activity, thioredoxin disulfide as acceptor"/>
    <property type="evidence" value="ECO:0007669"/>
    <property type="project" value="TreeGrafter"/>
</dbReference>
<evidence type="ECO:0000256" key="5">
    <source>
        <dbReference type="ARBA" id="ARBA00023004"/>
    </source>
</evidence>
<evidence type="ECO:0000256" key="1">
    <source>
        <dbReference type="ARBA" id="ARBA00001966"/>
    </source>
</evidence>
<reference evidence="9" key="1">
    <citation type="submission" date="2017-02" db="EMBL/GenBank/DDBJ databases">
        <authorList>
            <person name="Varghese N."/>
            <person name="Submissions S."/>
        </authorList>
    </citation>
    <scope>NUCLEOTIDE SEQUENCE [LARGE SCALE GENOMIC DNA]</scope>
    <source>
        <strain evidence="9">DSM 16521</strain>
    </source>
</reference>
<evidence type="ECO:0000256" key="4">
    <source>
        <dbReference type="ARBA" id="ARBA00022723"/>
    </source>
</evidence>
<accession>A0A1T4Q7Y4</accession>
<evidence type="ECO:0000313" key="8">
    <source>
        <dbReference type="EMBL" id="SJZ99839.1"/>
    </source>
</evidence>
<protein>
    <recommendedName>
        <fullName evidence="7">Anaerobic ribonucleoside-triphosphate reductase-activating protein</fullName>
        <ecNumber evidence="7">1.97.1.-</ecNumber>
    </recommendedName>
</protein>
<keyword evidence="6" id="KW-0411">Iron-sulfur</keyword>
<proteinExistence type="inferred from homology"/>
<organism evidence="8 9">
    <name type="scientific">Carboxydocella sporoproducens DSM 16521</name>
    <dbReference type="NCBI Taxonomy" id="1121270"/>
    <lineage>
        <taxon>Bacteria</taxon>
        <taxon>Bacillati</taxon>
        <taxon>Bacillota</taxon>
        <taxon>Clostridia</taxon>
        <taxon>Eubacteriales</taxon>
        <taxon>Clostridiales Family XVI. Incertae Sedis</taxon>
        <taxon>Carboxydocella</taxon>
    </lineage>
</organism>